<dbReference type="AlphaFoldDB" id="A0AA38LHB4"/>
<dbReference type="Proteomes" id="UP000824469">
    <property type="component" value="Unassembled WGS sequence"/>
</dbReference>
<accession>A0AA38LHB4</accession>
<evidence type="ECO:0000313" key="3">
    <source>
        <dbReference type="Proteomes" id="UP000824469"/>
    </source>
</evidence>
<name>A0AA38LHB4_TAXCH</name>
<dbReference type="SUPFAM" id="SSF48371">
    <property type="entry name" value="ARM repeat"/>
    <property type="match status" value="1"/>
</dbReference>
<keyword evidence="1" id="KW-0812">Transmembrane</keyword>
<dbReference type="InterPro" id="IPR016024">
    <property type="entry name" value="ARM-type_fold"/>
</dbReference>
<dbReference type="OMA" id="VNRECEL"/>
<sequence>MPVNRVIEAQGIYIYILLGSDSMQPSIHDEAEISSVQLDIPSAGDRLSTQEIEIQDSTSINGSSYYKHSQLRPPRQVISGDKLAKPEKRIMVFALRLALLEKAASALGALGFIWATVVLLGGFAIKLGRADFWFVTIILLTESTRIFSRSHELEWQHHTTADLKKDAKRASFRVYNAGRSFLNGIFRPFCADKVRDGGRRAELKRSWSSSEVKLVPYTGWLSVSENVGRLLFWLQLLSASTCVGLSVWRLAGQNYGVDSGSDITNRKSALNVFYGLSATEALLFLVEKGYWQWKVRGQKLLDEVNEEYGFDSGEVATVRRFFYDAYSRCVNGSVFDVLKMDLVSFSVELLKSSSAHGQLTGARVLSAFVNDGRFAEETLRSIGIMQDVVERLVEMLNWKNRHEQHIRKAAAEIVYNLVKKNRNSLRVAWIPGALDSIASLLYDAKVHKEVERCYDYSGFSLIGLRILKNLAKDHTNCAKIGSTKDLLPKIIVFTEVDANFSNARIRTAKLSLQLLKMLASSKGVTGKELRKEILKNVFTTSNLRDVLLFTGFDHLRLQILAVESLTGLVLDEEGRESVGSTGGVLTNLFSLFFMERFNSDEEMNQVVCKAGEALTLLSLDNNHNCQSMIQLKLSRHVIRDLIAVMKDTVQGVHAVRILRNLCAYADAPYDELSQIAIAAAQVLKFVMEEQGTFQFQEATIGLIAQMFKLMDKSEIDLAFKEVEITKRLFMMRLIEVLRRHSRPSIKIPNIRRFCIELVIYMLEKEKQNFYMKRLELEEALEQVIESTSEIESYNTFSGSIGLTKHHTTIHSITRTAIKLLCD</sequence>
<proteinExistence type="predicted"/>
<comment type="caution">
    <text evidence="2">The sequence shown here is derived from an EMBL/GenBank/DDBJ whole genome shotgun (WGS) entry which is preliminary data.</text>
</comment>
<organism evidence="2 3">
    <name type="scientific">Taxus chinensis</name>
    <name type="common">Chinese yew</name>
    <name type="synonym">Taxus wallichiana var. chinensis</name>
    <dbReference type="NCBI Taxonomy" id="29808"/>
    <lineage>
        <taxon>Eukaryota</taxon>
        <taxon>Viridiplantae</taxon>
        <taxon>Streptophyta</taxon>
        <taxon>Embryophyta</taxon>
        <taxon>Tracheophyta</taxon>
        <taxon>Spermatophyta</taxon>
        <taxon>Pinopsida</taxon>
        <taxon>Pinidae</taxon>
        <taxon>Conifers II</taxon>
        <taxon>Cupressales</taxon>
        <taxon>Taxaceae</taxon>
        <taxon>Taxus</taxon>
    </lineage>
</organism>
<dbReference type="Gene3D" id="1.25.10.10">
    <property type="entry name" value="Leucine-rich Repeat Variant"/>
    <property type="match status" value="1"/>
</dbReference>
<protein>
    <submittedName>
        <fullName evidence="2">Uncharacterized protein</fullName>
    </submittedName>
</protein>
<reference evidence="2 3" key="1">
    <citation type="journal article" date="2021" name="Nat. Plants">
        <title>The Taxus genome provides insights into paclitaxel biosynthesis.</title>
        <authorList>
            <person name="Xiong X."/>
            <person name="Gou J."/>
            <person name="Liao Q."/>
            <person name="Li Y."/>
            <person name="Zhou Q."/>
            <person name="Bi G."/>
            <person name="Li C."/>
            <person name="Du R."/>
            <person name="Wang X."/>
            <person name="Sun T."/>
            <person name="Guo L."/>
            <person name="Liang H."/>
            <person name="Lu P."/>
            <person name="Wu Y."/>
            <person name="Zhang Z."/>
            <person name="Ro D.K."/>
            <person name="Shang Y."/>
            <person name="Huang S."/>
            <person name="Yan J."/>
        </authorList>
    </citation>
    <scope>NUCLEOTIDE SEQUENCE [LARGE SCALE GENOMIC DNA]</scope>
    <source>
        <strain evidence="2">Ta-2019</strain>
    </source>
</reference>
<keyword evidence="1" id="KW-0472">Membrane</keyword>
<dbReference type="PANTHER" id="PTHR33115:SF50">
    <property type="entry name" value="ARM REPEAT SUPERFAMILY PROTEIN"/>
    <property type="match status" value="1"/>
</dbReference>
<evidence type="ECO:0000256" key="1">
    <source>
        <dbReference type="SAM" id="Phobius"/>
    </source>
</evidence>
<gene>
    <name evidence="2" type="ORF">KI387_017084</name>
</gene>
<keyword evidence="3" id="KW-1185">Reference proteome</keyword>
<dbReference type="PANTHER" id="PTHR33115">
    <property type="entry name" value="ARM REPEAT SUPERFAMILY PROTEIN"/>
    <property type="match status" value="1"/>
</dbReference>
<dbReference type="InterPro" id="IPR011989">
    <property type="entry name" value="ARM-like"/>
</dbReference>
<dbReference type="EMBL" id="JAHRHJ020000003">
    <property type="protein sequence ID" value="KAH9322445.1"/>
    <property type="molecule type" value="Genomic_DNA"/>
</dbReference>
<evidence type="ECO:0000313" key="2">
    <source>
        <dbReference type="EMBL" id="KAH9322445.1"/>
    </source>
</evidence>
<keyword evidence="1" id="KW-1133">Transmembrane helix</keyword>
<feature type="transmembrane region" description="Helical" evidence="1">
    <location>
        <begin position="103"/>
        <end position="125"/>
    </location>
</feature>